<evidence type="ECO:0000313" key="2">
    <source>
        <dbReference type="EMBL" id="EXB76914.1"/>
    </source>
</evidence>
<evidence type="ECO:0000256" key="1">
    <source>
        <dbReference type="SAM" id="Phobius"/>
    </source>
</evidence>
<dbReference type="Proteomes" id="UP000030645">
    <property type="component" value="Unassembled WGS sequence"/>
</dbReference>
<protein>
    <recommendedName>
        <fullName evidence="4">Transmembrane protein</fullName>
    </recommendedName>
</protein>
<gene>
    <name evidence="2" type="ORF">L484_017915</name>
</gene>
<dbReference type="AlphaFoldDB" id="W9RHA8"/>
<dbReference type="EMBL" id="KE344738">
    <property type="protein sequence ID" value="EXB76914.1"/>
    <property type="molecule type" value="Genomic_DNA"/>
</dbReference>
<keyword evidence="1" id="KW-1133">Transmembrane helix</keyword>
<sequence>MKKKKKKKKMTKKIVVIRDCDVAIVIQAAGAVLWVPMLWWKWQWRRRQGRAFVAHGFEIARRQRLLNHGGSGQFLP</sequence>
<keyword evidence="1" id="KW-0812">Transmembrane</keyword>
<keyword evidence="3" id="KW-1185">Reference proteome</keyword>
<reference evidence="3" key="1">
    <citation type="submission" date="2013-01" db="EMBL/GenBank/DDBJ databases">
        <title>Draft Genome Sequence of a Mulberry Tree, Morus notabilis C.K. Schneid.</title>
        <authorList>
            <person name="He N."/>
            <person name="Zhao S."/>
        </authorList>
    </citation>
    <scope>NUCLEOTIDE SEQUENCE</scope>
</reference>
<organism evidence="2 3">
    <name type="scientific">Morus notabilis</name>
    <dbReference type="NCBI Taxonomy" id="981085"/>
    <lineage>
        <taxon>Eukaryota</taxon>
        <taxon>Viridiplantae</taxon>
        <taxon>Streptophyta</taxon>
        <taxon>Embryophyta</taxon>
        <taxon>Tracheophyta</taxon>
        <taxon>Spermatophyta</taxon>
        <taxon>Magnoliopsida</taxon>
        <taxon>eudicotyledons</taxon>
        <taxon>Gunneridae</taxon>
        <taxon>Pentapetalae</taxon>
        <taxon>rosids</taxon>
        <taxon>fabids</taxon>
        <taxon>Rosales</taxon>
        <taxon>Moraceae</taxon>
        <taxon>Moreae</taxon>
        <taxon>Morus</taxon>
    </lineage>
</organism>
<keyword evidence="1" id="KW-0472">Membrane</keyword>
<name>W9RHA8_9ROSA</name>
<accession>W9RHA8</accession>
<proteinExistence type="predicted"/>
<feature type="transmembrane region" description="Helical" evidence="1">
    <location>
        <begin position="20"/>
        <end position="40"/>
    </location>
</feature>
<evidence type="ECO:0000313" key="3">
    <source>
        <dbReference type="Proteomes" id="UP000030645"/>
    </source>
</evidence>
<evidence type="ECO:0008006" key="4">
    <source>
        <dbReference type="Google" id="ProtNLM"/>
    </source>
</evidence>